<dbReference type="SUPFAM" id="SSF54928">
    <property type="entry name" value="RNA-binding domain, RBD"/>
    <property type="match status" value="1"/>
</dbReference>
<proteinExistence type="predicted"/>
<dbReference type="Gene3D" id="3.30.70.330">
    <property type="match status" value="1"/>
</dbReference>
<evidence type="ECO:0000313" key="1">
    <source>
        <dbReference type="EMBL" id="VFQ93054.1"/>
    </source>
</evidence>
<evidence type="ECO:0000313" key="2">
    <source>
        <dbReference type="Proteomes" id="UP000595140"/>
    </source>
</evidence>
<accession>A0A484MZ35</accession>
<sequence length="74" mass="7814">MAYIEFARSDAVNKALKLNDSKLGSNTLQVEEAKPRGTVVVEEVADVVAEVAAVAEGNCCSPTLSPTGRKKAKH</sequence>
<dbReference type="InterPro" id="IPR035979">
    <property type="entry name" value="RBD_domain_sf"/>
</dbReference>
<reference evidence="1 2" key="1">
    <citation type="submission" date="2018-04" db="EMBL/GenBank/DDBJ databases">
        <authorList>
            <person name="Vogel A."/>
        </authorList>
    </citation>
    <scope>NUCLEOTIDE SEQUENCE [LARGE SCALE GENOMIC DNA]</scope>
</reference>
<dbReference type="OrthoDB" id="439808at2759"/>
<keyword evidence="2" id="KW-1185">Reference proteome</keyword>
<dbReference type="InterPro" id="IPR012677">
    <property type="entry name" value="Nucleotide-bd_a/b_plait_sf"/>
</dbReference>
<organism evidence="1 2">
    <name type="scientific">Cuscuta campestris</name>
    <dbReference type="NCBI Taxonomy" id="132261"/>
    <lineage>
        <taxon>Eukaryota</taxon>
        <taxon>Viridiplantae</taxon>
        <taxon>Streptophyta</taxon>
        <taxon>Embryophyta</taxon>
        <taxon>Tracheophyta</taxon>
        <taxon>Spermatophyta</taxon>
        <taxon>Magnoliopsida</taxon>
        <taxon>eudicotyledons</taxon>
        <taxon>Gunneridae</taxon>
        <taxon>Pentapetalae</taxon>
        <taxon>asterids</taxon>
        <taxon>lamiids</taxon>
        <taxon>Solanales</taxon>
        <taxon>Convolvulaceae</taxon>
        <taxon>Cuscuteae</taxon>
        <taxon>Cuscuta</taxon>
        <taxon>Cuscuta subgen. Grammica</taxon>
        <taxon>Cuscuta sect. Cleistogrammica</taxon>
    </lineage>
</organism>
<evidence type="ECO:0008006" key="3">
    <source>
        <dbReference type="Google" id="ProtNLM"/>
    </source>
</evidence>
<name>A0A484MZ35_9ASTE</name>
<dbReference type="Proteomes" id="UP000595140">
    <property type="component" value="Unassembled WGS sequence"/>
</dbReference>
<gene>
    <name evidence="1" type="ORF">CCAM_LOCUS34830</name>
</gene>
<dbReference type="EMBL" id="OOIL02004771">
    <property type="protein sequence ID" value="VFQ93054.1"/>
    <property type="molecule type" value="Genomic_DNA"/>
</dbReference>
<protein>
    <recommendedName>
        <fullName evidence="3">RRM domain-containing protein</fullName>
    </recommendedName>
</protein>
<dbReference type="GO" id="GO:0003676">
    <property type="term" value="F:nucleic acid binding"/>
    <property type="evidence" value="ECO:0007669"/>
    <property type="project" value="InterPro"/>
</dbReference>
<dbReference type="AlphaFoldDB" id="A0A484MZ35"/>